<protein>
    <submittedName>
        <fullName evidence="1">Uncharacterized protein</fullName>
    </submittedName>
</protein>
<dbReference type="EMBL" id="JAINDJ010000003">
    <property type="protein sequence ID" value="KAG9452634.1"/>
    <property type="molecule type" value="Genomic_DNA"/>
</dbReference>
<keyword evidence="2" id="KW-1185">Reference proteome</keyword>
<sequence>MPVLAPHQVRQLKQLITKSPKMLEVIFSDTFKSHAVCWSSCVATWDWPGTVLIVRHGLGRTTISKLKAELTELMPVAAGQNPVSISGGMIKSLCLILDHLRKKMSLQNVEAFRAQTDEFPSILCAAKHFRHKFALIISELRAVGTWTLDGVLQKLNNKEVRCIDQPGSKVGKDAASSARSAGRVRRAIPICETWNVDTGVWHHICEGNKGERTNFDSGSPDPLGGLAQKYVVFEPFKILPSNSITDLGEKAYGKEADQIRSPSAV</sequence>
<accession>A0AAV7EW59</accession>
<comment type="caution">
    <text evidence="1">The sequence shown here is derived from an EMBL/GenBank/DDBJ whole genome shotgun (WGS) entry which is preliminary data.</text>
</comment>
<organism evidence="1 2">
    <name type="scientific">Aristolochia fimbriata</name>
    <name type="common">White veined hardy Dutchman's pipe vine</name>
    <dbReference type="NCBI Taxonomy" id="158543"/>
    <lineage>
        <taxon>Eukaryota</taxon>
        <taxon>Viridiplantae</taxon>
        <taxon>Streptophyta</taxon>
        <taxon>Embryophyta</taxon>
        <taxon>Tracheophyta</taxon>
        <taxon>Spermatophyta</taxon>
        <taxon>Magnoliopsida</taxon>
        <taxon>Magnoliidae</taxon>
        <taxon>Piperales</taxon>
        <taxon>Aristolochiaceae</taxon>
        <taxon>Aristolochia</taxon>
    </lineage>
</organism>
<dbReference type="Proteomes" id="UP000825729">
    <property type="component" value="Unassembled WGS sequence"/>
</dbReference>
<proteinExistence type="predicted"/>
<evidence type="ECO:0000313" key="1">
    <source>
        <dbReference type="EMBL" id="KAG9452634.1"/>
    </source>
</evidence>
<gene>
    <name evidence="1" type="ORF">H6P81_005538</name>
</gene>
<name>A0AAV7EW59_ARIFI</name>
<dbReference type="AlphaFoldDB" id="A0AAV7EW59"/>
<reference evidence="1 2" key="1">
    <citation type="submission" date="2021-07" db="EMBL/GenBank/DDBJ databases">
        <title>The Aristolochia fimbriata genome: insights into angiosperm evolution, floral development and chemical biosynthesis.</title>
        <authorList>
            <person name="Jiao Y."/>
        </authorList>
    </citation>
    <scope>NUCLEOTIDE SEQUENCE [LARGE SCALE GENOMIC DNA]</scope>
    <source>
        <strain evidence="1">IBCAS-2021</strain>
        <tissue evidence="1">Leaf</tissue>
    </source>
</reference>
<evidence type="ECO:0000313" key="2">
    <source>
        <dbReference type="Proteomes" id="UP000825729"/>
    </source>
</evidence>